<reference evidence="3 4" key="1">
    <citation type="submission" date="2018-09" db="EMBL/GenBank/DDBJ databases">
        <title>Metagenome Assembled Genomes from an Advanced Water Purification Facility.</title>
        <authorList>
            <person name="Stamps B.W."/>
            <person name="Spear J.R."/>
        </authorList>
    </citation>
    <scope>NUCLEOTIDE SEQUENCE [LARGE SCALE GENOMIC DNA]</scope>
    <source>
        <strain evidence="3">Bin_52_1</strain>
    </source>
</reference>
<evidence type="ECO:0000259" key="2">
    <source>
        <dbReference type="Pfam" id="PF22776"/>
    </source>
</evidence>
<evidence type="ECO:0000313" key="4">
    <source>
        <dbReference type="Proteomes" id="UP000321110"/>
    </source>
</evidence>
<accession>A0A5C7WE01</accession>
<keyword evidence="1" id="KW-0813">Transport</keyword>
<protein>
    <submittedName>
        <fullName evidence="3">Potassium transporter Kup</fullName>
    </submittedName>
</protein>
<proteinExistence type="predicted"/>
<feature type="domain" description="K+ potassium transporter C-terminal" evidence="2">
    <location>
        <begin position="2"/>
        <end position="111"/>
    </location>
</feature>
<evidence type="ECO:0000256" key="1">
    <source>
        <dbReference type="ARBA" id="ARBA00022847"/>
    </source>
</evidence>
<keyword evidence="1" id="KW-0769">Symport</keyword>
<organism evidence="3 4">
    <name type="scientific">Aquipseudomonas alcaligenes</name>
    <name type="common">Pseudomonas alcaligenes</name>
    <dbReference type="NCBI Taxonomy" id="43263"/>
    <lineage>
        <taxon>Bacteria</taxon>
        <taxon>Pseudomonadati</taxon>
        <taxon>Pseudomonadota</taxon>
        <taxon>Gammaproteobacteria</taxon>
        <taxon>Pseudomonadales</taxon>
        <taxon>Pseudomonadaceae</taxon>
        <taxon>Aquipseudomonas</taxon>
    </lineage>
</organism>
<dbReference type="InterPro" id="IPR053952">
    <property type="entry name" value="K_trans_C"/>
</dbReference>
<dbReference type="AlphaFoldDB" id="A0A5C7WE01"/>
<feature type="non-terminal residue" evidence="3">
    <location>
        <position position="1"/>
    </location>
</feature>
<sequence>VEDCPRVEAGQRIEVTRYGDGFFRVLLHFGFMEEPNVPEALRLCRVEGLNVEPMRTTYFLSRETVIPTKRFGMAPWRERLFVVLQKNANSSMSYFQLPVNRVIELGTQVEI</sequence>
<dbReference type="Pfam" id="PF22776">
    <property type="entry name" value="K_trans_C"/>
    <property type="match status" value="1"/>
</dbReference>
<evidence type="ECO:0000313" key="3">
    <source>
        <dbReference type="EMBL" id="TXI35383.1"/>
    </source>
</evidence>
<name>A0A5C7WE01_AQUAC</name>
<dbReference type="GO" id="GO:0015293">
    <property type="term" value="F:symporter activity"/>
    <property type="evidence" value="ECO:0007669"/>
    <property type="project" value="UniProtKB-KW"/>
</dbReference>
<gene>
    <name evidence="3" type="ORF">E6Q69_01615</name>
</gene>
<dbReference type="Proteomes" id="UP000321110">
    <property type="component" value="Unassembled WGS sequence"/>
</dbReference>
<comment type="caution">
    <text evidence="3">The sequence shown here is derived from an EMBL/GenBank/DDBJ whole genome shotgun (WGS) entry which is preliminary data.</text>
</comment>
<dbReference type="EMBL" id="SSFO01000032">
    <property type="protein sequence ID" value="TXI35383.1"/>
    <property type="molecule type" value="Genomic_DNA"/>
</dbReference>